<proteinExistence type="predicted"/>
<name>A0A931IXB3_9BURK</name>
<feature type="transmembrane region" description="Helical" evidence="11">
    <location>
        <begin position="6"/>
        <end position="23"/>
    </location>
</feature>
<comment type="caution">
    <text evidence="13">The sequence shown here is derived from an EMBL/GenBank/DDBJ whole genome shotgun (WGS) entry which is preliminary data.</text>
</comment>
<gene>
    <name evidence="13" type="ORF">I7X43_02575</name>
</gene>
<dbReference type="GO" id="GO:0009245">
    <property type="term" value="P:lipid A biosynthetic process"/>
    <property type="evidence" value="ECO:0007669"/>
    <property type="project" value="UniProtKB-KW"/>
</dbReference>
<feature type="transmembrane region" description="Helical" evidence="11">
    <location>
        <begin position="225"/>
        <end position="242"/>
    </location>
</feature>
<evidence type="ECO:0000256" key="8">
    <source>
        <dbReference type="ARBA" id="ARBA00022989"/>
    </source>
</evidence>
<feature type="transmembrane region" description="Helical" evidence="11">
    <location>
        <begin position="156"/>
        <end position="178"/>
    </location>
</feature>
<keyword evidence="8 11" id="KW-1133">Transmembrane helix</keyword>
<dbReference type="Proteomes" id="UP000620139">
    <property type="component" value="Unassembled WGS sequence"/>
</dbReference>
<dbReference type="PANTHER" id="PTHR30561:SF9">
    <property type="entry name" value="4-AMINO-4-DEOXY-L-ARABINOSE-PHOSPHOUNDECAPRENOL FLIPPASE SUBUNIT ARNF-RELATED"/>
    <property type="match status" value="1"/>
</dbReference>
<dbReference type="RefSeq" id="WP_198099325.1">
    <property type="nucleotide sequence ID" value="NZ_JAEDAL010000001.1"/>
</dbReference>
<dbReference type="PANTHER" id="PTHR30561">
    <property type="entry name" value="SMR FAMILY PROTON-DEPENDENT DRUG EFFLUX TRANSPORTER SUGE"/>
    <property type="match status" value="1"/>
</dbReference>
<dbReference type="EMBL" id="JAEDAL010000001">
    <property type="protein sequence ID" value="MBH9551723.1"/>
    <property type="molecule type" value="Genomic_DNA"/>
</dbReference>
<evidence type="ECO:0000256" key="2">
    <source>
        <dbReference type="ARBA" id="ARBA00022475"/>
    </source>
</evidence>
<dbReference type="Gene3D" id="1.10.3730.20">
    <property type="match status" value="2"/>
</dbReference>
<keyword evidence="10 11" id="KW-0472">Membrane</keyword>
<accession>A0A931IXB3</accession>
<evidence type="ECO:0000256" key="11">
    <source>
        <dbReference type="SAM" id="Phobius"/>
    </source>
</evidence>
<feature type="transmembrane region" description="Helical" evidence="11">
    <location>
        <begin position="125"/>
        <end position="144"/>
    </location>
</feature>
<evidence type="ECO:0000256" key="4">
    <source>
        <dbReference type="ARBA" id="ARBA00022519"/>
    </source>
</evidence>
<dbReference type="GO" id="GO:0022857">
    <property type="term" value="F:transmembrane transporter activity"/>
    <property type="evidence" value="ECO:0007669"/>
    <property type="project" value="InterPro"/>
</dbReference>
<evidence type="ECO:0000256" key="3">
    <source>
        <dbReference type="ARBA" id="ARBA00022516"/>
    </source>
</evidence>
<dbReference type="InterPro" id="IPR037185">
    <property type="entry name" value="EmrE-like"/>
</dbReference>
<feature type="domain" description="EamA" evidence="12">
    <location>
        <begin position="7"/>
        <end position="141"/>
    </location>
</feature>
<evidence type="ECO:0000313" key="14">
    <source>
        <dbReference type="Proteomes" id="UP000620139"/>
    </source>
</evidence>
<reference evidence="13" key="1">
    <citation type="submission" date="2020-12" db="EMBL/GenBank/DDBJ databases">
        <title>The genome sequence of Inhella sp. 4Y17.</title>
        <authorList>
            <person name="Liu Y."/>
        </authorList>
    </citation>
    <scope>NUCLEOTIDE SEQUENCE</scope>
    <source>
        <strain evidence="13">4Y10</strain>
    </source>
</reference>
<dbReference type="GO" id="GO:0005886">
    <property type="term" value="C:plasma membrane"/>
    <property type="evidence" value="ECO:0007669"/>
    <property type="project" value="UniProtKB-SubCell"/>
</dbReference>
<evidence type="ECO:0000256" key="10">
    <source>
        <dbReference type="ARBA" id="ARBA00023136"/>
    </source>
</evidence>
<dbReference type="Pfam" id="PF00892">
    <property type="entry name" value="EamA"/>
    <property type="match status" value="2"/>
</dbReference>
<keyword evidence="9" id="KW-0443">Lipid metabolism</keyword>
<feature type="transmembrane region" description="Helical" evidence="11">
    <location>
        <begin position="97"/>
        <end position="119"/>
    </location>
</feature>
<keyword evidence="4" id="KW-0997">Cell inner membrane</keyword>
<evidence type="ECO:0000256" key="6">
    <source>
        <dbReference type="ARBA" id="ARBA00022692"/>
    </source>
</evidence>
<evidence type="ECO:0000256" key="7">
    <source>
        <dbReference type="ARBA" id="ARBA00022985"/>
    </source>
</evidence>
<sequence>MNADQLVLVLVAALLHAGWNIAAKRARSGTAGDPLVFQFLCGAAVLVLWAPAGLWLAWRDLAHWSAQAWLLTLASAVIHLAYFSALLTGYQRADLTVVYPVARGTGPLVSSLAAVLLLGEQPGPSGWLGIAVLILGVLMISGLTHRRRVTPAVLAGLRWGALTGALIASYTVVDAWAIKNAGVHPLLFDYLCNVLRLVLIVPLLWGRSTHHLRTSWQADRRAIGIIGLFSPLAYTLMLWSLQTAPLSVVAPLRECSMLFAALLGGHLLQEQDRGLRLAGTVCMGLGVALLASSPQPVG</sequence>
<keyword evidence="3" id="KW-0444">Lipid biosynthesis</keyword>
<dbReference type="InterPro" id="IPR000620">
    <property type="entry name" value="EamA_dom"/>
</dbReference>
<comment type="subcellular location">
    <subcellularLocation>
        <location evidence="1">Cell membrane</location>
        <topology evidence="1">Multi-pass membrane protein</topology>
    </subcellularLocation>
</comment>
<evidence type="ECO:0000259" key="12">
    <source>
        <dbReference type="Pfam" id="PF00892"/>
    </source>
</evidence>
<keyword evidence="6 11" id="KW-0812">Transmembrane</keyword>
<feature type="transmembrane region" description="Helical" evidence="11">
    <location>
        <begin position="64"/>
        <end position="85"/>
    </location>
</feature>
<feature type="domain" description="EamA" evidence="12">
    <location>
        <begin position="156"/>
        <end position="290"/>
    </location>
</feature>
<dbReference type="GO" id="GO:0009103">
    <property type="term" value="P:lipopolysaccharide biosynthetic process"/>
    <property type="evidence" value="ECO:0007669"/>
    <property type="project" value="UniProtKB-KW"/>
</dbReference>
<organism evidence="13 14">
    <name type="scientific">Inhella gelatinilytica</name>
    <dbReference type="NCBI Taxonomy" id="2795030"/>
    <lineage>
        <taxon>Bacteria</taxon>
        <taxon>Pseudomonadati</taxon>
        <taxon>Pseudomonadota</taxon>
        <taxon>Betaproteobacteria</taxon>
        <taxon>Burkholderiales</taxon>
        <taxon>Sphaerotilaceae</taxon>
        <taxon>Inhella</taxon>
    </lineage>
</organism>
<keyword evidence="14" id="KW-1185">Reference proteome</keyword>
<keyword evidence="5" id="KW-0441">Lipid A biosynthesis</keyword>
<dbReference type="InterPro" id="IPR000390">
    <property type="entry name" value="Small_drug/metabolite_transptr"/>
</dbReference>
<feature type="transmembrane region" description="Helical" evidence="11">
    <location>
        <begin position="184"/>
        <end position="205"/>
    </location>
</feature>
<keyword evidence="7" id="KW-0448">Lipopolysaccharide biosynthesis</keyword>
<dbReference type="AlphaFoldDB" id="A0A931IXB3"/>
<protein>
    <submittedName>
        <fullName evidence="13">EamA family transporter</fullName>
    </submittedName>
</protein>
<keyword evidence="2" id="KW-1003">Cell membrane</keyword>
<evidence type="ECO:0000256" key="1">
    <source>
        <dbReference type="ARBA" id="ARBA00004651"/>
    </source>
</evidence>
<evidence type="ECO:0000313" key="13">
    <source>
        <dbReference type="EMBL" id="MBH9551723.1"/>
    </source>
</evidence>
<evidence type="ECO:0000256" key="5">
    <source>
        <dbReference type="ARBA" id="ARBA00022556"/>
    </source>
</evidence>
<feature type="transmembrane region" description="Helical" evidence="11">
    <location>
        <begin position="35"/>
        <end position="58"/>
    </location>
</feature>
<dbReference type="SUPFAM" id="SSF103481">
    <property type="entry name" value="Multidrug resistance efflux transporter EmrE"/>
    <property type="match status" value="2"/>
</dbReference>
<evidence type="ECO:0000256" key="9">
    <source>
        <dbReference type="ARBA" id="ARBA00023098"/>
    </source>
</evidence>